<dbReference type="Gene3D" id="3.10.100.10">
    <property type="entry name" value="Mannose-Binding Protein A, subunit A"/>
    <property type="match status" value="1"/>
</dbReference>
<dbReference type="RefSeq" id="WP_135571890.1">
    <property type="nucleotide sequence ID" value="NZ_RQGK01000072.1"/>
</dbReference>
<evidence type="ECO:0000313" key="2">
    <source>
        <dbReference type="EMBL" id="TGL84619.1"/>
    </source>
</evidence>
<feature type="domain" description="DUF1554" evidence="1">
    <location>
        <begin position="70"/>
        <end position="212"/>
    </location>
</feature>
<gene>
    <name evidence="2" type="ORF">EHQ83_10840</name>
</gene>
<proteinExistence type="predicted"/>
<dbReference type="Pfam" id="PF07588">
    <property type="entry name" value="DUF1554"/>
    <property type="match status" value="1"/>
</dbReference>
<evidence type="ECO:0000259" key="1">
    <source>
        <dbReference type="Pfam" id="PF07588"/>
    </source>
</evidence>
<comment type="caution">
    <text evidence="2">The sequence shown here is derived from an EMBL/GenBank/DDBJ whole genome shotgun (WGS) entry which is preliminary data.</text>
</comment>
<dbReference type="InterPro" id="IPR016186">
    <property type="entry name" value="C-type_lectin-like/link_sf"/>
</dbReference>
<dbReference type="Proteomes" id="UP000297613">
    <property type="component" value="Unassembled WGS sequence"/>
</dbReference>
<reference evidence="2 3" key="1">
    <citation type="journal article" date="2019" name="PLoS Negl. Trop. Dis.">
        <title>Revisiting the worldwide diversity of Leptospira species in the environment.</title>
        <authorList>
            <person name="Vincent A.T."/>
            <person name="Schiettekatte O."/>
            <person name="Bourhy P."/>
            <person name="Veyrier F.J."/>
            <person name="Picardeau M."/>
        </authorList>
    </citation>
    <scope>NUCLEOTIDE SEQUENCE [LARGE SCALE GENOMIC DNA]</scope>
    <source>
        <strain evidence="2 3">201702445</strain>
    </source>
</reference>
<dbReference type="SUPFAM" id="SSF56436">
    <property type="entry name" value="C-type lectin-like"/>
    <property type="match status" value="1"/>
</dbReference>
<dbReference type="AlphaFoldDB" id="A0A6N4QBK7"/>
<dbReference type="InterPro" id="IPR016187">
    <property type="entry name" value="CTDL_fold"/>
</dbReference>
<name>A0A6N4QBK7_9LEPT</name>
<organism evidence="2 3">
    <name type="scientific">Leptospira yasudae</name>
    <dbReference type="NCBI Taxonomy" id="2202201"/>
    <lineage>
        <taxon>Bacteria</taxon>
        <taxon>Pseudomonadati</taxon>
        <taxon>Spirochaetota</taxon>
        <taxon>Spirochaetia</taxon>
        <taxon>Leptospirales</taxon>
        <taxon>Leptospiraceae</taxon>
        <taxon>Leptospira</taxon>
    </lineage>
</organism>
<accession>A0A6N4QBK7</accession>
<protein>
    <submittedName>
        <fullName evidence="2">DUF1554 domain-containing protein</fullName>
    </submittedName>
</protein>
<evidence type="ECO:0000313" key="3">
    <source>
        <dbReference type="Proteomes" id="UP000297613"/>
    </source>
</evidence>
<sequence length="238" mass="24521">MKSIGRSHLTYLSIILVILSFFVAQCKPPENENNDTILAAIALVVAQAAANPNSSSGGSGNLRVFVTASSYNGNLGGINGADAKCASDANKPSTGTYKAFITGDSGASGRRYACINDGAVCPSNPATGAKNWILQASKDYYRVDQTTKVFTTDANGLITSITNPVQAAADALWSGFVANSTTDWSIANACITGGMAWTDTSGVNNGNTGLASSAAFAQLKADSIPNCSTTKKLLCVEQ</sequence>
<dbReference type="InterPro" id="IPR011448">
    <property type="entry name" value="DUF1554"/>
</dbReference>
<dbReference type="EMBL" id="RQGM01000038">
    <property type="protein sequence ID" value="TGL84619.1"/>
    <property type="molecule type" value="Genomic_DNA"/>
</dbReference>